<dbReference type="GO" id="GO:0005813">
    <property type="term" value="C:centrosome"/>
    <property type="evidence" value="ECO:0007669"/>
    <property type="project" value="TreeGrafter"/>
</dbReference>
<reference evidence="2 3" key="1">
    <citation type="submission" date="2014-04" db="EMBL/GenBank/DDBJ databases">
        <title>Genome evolution of avian class.</title>
        <authorList>
            <person name="Zhang G."/>
            <person name="Li C."/>
        </authorList>
    </citation>
    <scope>NUCLEOTIDE SEQUENCE [LARGE SCALE GENOMIC DNA]</scope>
    <source>
        <strain evidence="2">BGI_N310</strain>
    </source>
</reference>
<dbReference type="Proteomes" id="UP000053537">
    <property type="component" value="Unassembled WGS sequence"/>
</dbReference>
<evidence type="ECO:0000256" key="1">
    <source>
        <dbReference type="SAM" id="MobiDB-lite"/>
    </source>
</evidence>
<dbReference type="EMBL" id="KK830165">
    <property type="protein sequence ID" value="KFP75909.1"/>
    <property type="molecule type" value="Genomic_DNA"/>
</dbReference>
<feature type="non-terminal residue" evidence="2">
    <location>
        <position position="1"/>
    </location>
</feature>
<keyword evidence="3" id="KW-1185">Reference proteome</keyword>
<protein>
    <submittedName>
        <fullName evidence="2">Uncharacterized protein</fullName>
    </submittedName>
</protein>
<organism evidence="2 3">
    <name type="scientific">Acanthisitta chloris</name>
    <name type="common">rifleman</name>
    <dbReference type="NCBI Taxonomy" id="57068"/>
    <lineage>
        <taxon>Eukaryota</taxon>
        <taxon>Metazoa</taxon>
        <taxon>Chordata</taxon>
        <taxon>Craniata</taxon>
        <taxon>Vertebrata</taxon>
        <taxon>Euteleostomi</taxon>
        <taxon>Archelosauria</taxon>
        <taxon>Archosauria</taxon>
        <taxon>Dinosauria</taxon>
        <taxon>Saurischia</taxon>
        <taxon>Theropoda</taxon>
        <taxon>Coelurosauria</taxon>
        <taxon>Aves</taxon>
        <taxon>Neognathae</taxon>
        <taxon>Neoaves</taxon>
        <taxon>Telluraves</taxon>
        <taxon>Australaves</taxon>
        <taxon>Passeriformes</taxon>
        <taxon>Acanthisittidae</taxon>
        <taxon>Acanthisitta</taxon>
    </lineage>
</organism>
<dbReference type="AlphaFoldDB" id="A0A091NDY9"/>
<gene>
    <name evidence="2" type="ORF">N310_10079</name>
</gene>
<evidence type="ECO:0000313" key="2">
    <source>
        <dbReference type="EMBL" id="KFP75909.1"/>
    </source>
</evidence>
<sequence length="283" mass="31592">KEQQQEKAARLRRFQGEAERESCVAEWYSTPWKNTCLLRRLPAPIIYGPGAGSSLPQQEGTHGKPFQQQAAELSRALRQVRSRLASRRTACPGADPPTLPGGSWSRERPKPCLAAVPRDEEDEQLLLAGHHDLPAELQEQSTAQCHAGHDDDFYIKIDFGKVCDGSVKDLSLPDPPQRPHTDYQPPLVLWTGIDQEETRKQGNAHCVWWELHSPGPMRGLESCVGASEAASLSVCVPAGLRGRKRTSAGWRSRGCRTRLTSRSPPREREPGKPWPSFSWRRGE</sequence>
<feature type="non-terminal residue" evidence="2">
    <location>
        <position position="283"/>
    </location>
</feature>
<feature type="region of interest" description="Disordered" evidence="1">
    <location>
        <begin position="245"/>
        <end position="283"/>
    </location>
</feature>
<feature type="region of interest" description="Disordered" evidence="1">
    <location>
        <begin position="49"/>
        <end position="68"/>
    </location>
</feature>
<dbReference type="InterPro" id="IPR037693">
    <property type="entry name" value="CCDC15"/>
</dbReference>
<feature type="region of interest" description="Disordered" evidence="1">
    <location>
        <begin position="84"/>
        <end position="109"/>
    </location>
</feature>
<evidence type="ECO:0000313" key="3">
    <source>
        <dbReference type="Proteomes" id="UP000053537"/>
    </source>
</evidence>
<name>A0A091NDY9_9PASS</name>
<dbReference type="PANTHER" id="PTHR14817">
    <property type="entry name" value="COILED-COIL DOMAIN-CONTAINING PROTEIN 15"/>
    <property type="match status" value="1"/>
</dbReference>
<dbReference type="PANTHER" id="PTHR14817:SF2">
    <property type="entry name" value="COILED-COIL DOMAIN-CONTAINING PROTEIN 15"/>
    <property type="match status" value="1"/>
</dbReference>
<accession>A0A091NDY9</accession>
<feature type="compositionally biased region" description="Polar residues" evidence="1">
    <location>
        <begin position="54"/>
        <end position="68"/>
    </location>
</feature>
<proteinExistence type="predicted"/>